<dbReference type="InterPro" id="IPR051829">
    <property type="entry name" value="Multiheme_Cytochr_ET"/>
</dbReference>
<dbReference type="InterPro" id="IPR036280">
    <property type="entry name" value="Multihaem_cyt_sf"/>
</dbReference>
<dbReference type="NCBIfam" id="TIGR01905">
    <property type="entry name" value="paired_CXXCH_1"/>
    <property type="match status" value="3"/>
</dbReference>
<evidence type="ECO:0000313" key="6">
    <source>
        <dbReference type="Proteomes" id="UP000273643"/>
    </source>
</evidence>
<feature type="domain" description="Doubled CXXCH motif" evidence="3">
    <location>
        <begin position="180"/>
        <end position="220"/>
    </location>
</feature>
<dbReference type="OrthoDB" id="9814800at2"/>
<proteinExistence type="predicted"/>
<dbReference type="Proteomes" id="UP000273643">
    <property type="component" value="Unassembled WGS sequence"/>
</dbReference>
<organism evidence="5 6">
    <name type="scientific">Marinimicrobium koreense</name>
    <dbReference type="NCBI Taxonomy" id="306545"/>
    <lineage>
        <taxon>Bacteria</taxon>
        <taxon>Pseudomonadati</taxon>
        <taxon>Pseudomonadota</taxon>
        <taxon>Gammaproteobacteria</taxon>
        <taxon>Cellvibrionales</taxon>
        <taxon>Cellvibrionaceae</taxon>
        <taxon>Marinimicrobium</taxon>
    </lineage>
</organism>
<feature type="domain" description="Doubled CXXCH motif" evidence="3">
    <location>
        <begin position="227"/>
        <end position="264"/>
    </location>
</feature>
<accession>A0A3N1NZA8</accession>
<dbReference type="Pfam" id="PF22678">
    <property type="entry name" value="Cytochrom_c_NrfB-like"/>
    <property type="match status" value="1"/>
</dbReference>
<dbReference type="InterPro" id="IPR020015">
    <property type="entry name" value="Decahaem_cyt-c_DmsE"/>
</dbReference>
<dbReference type="Gene3D" id="1.10.1130.10">
    <property type="entry name" value="Flavocytochrome C3, Chain A"/>
    <property type="match status" value="3"/>
</dbReference>
<evidence type="ECO:0000259" key="4">
    <source>
        <dbReference type="Pfam" id="PF22678"/>
    </source>
</evidence>
<feature type="chain" id="PRO_5018234129" evidence="2">
    <location>
        <begin position="24"/>
        <end position="310"/>
    </location>
</feature>
<dbReference type="GO" id="GO:0016491">
    <property type="term" value="F:oxidoreductase activity"/>
    <property type="evidence" value="ECO:0007669"/>
    <property type="project" value="TreeGrafter"/>
</dbReference>
<name>A0A3N1NZA8_9GAMM</name>
<reference evidence="5 6" key="1">
    <citation type="submission" date="2018-11" db="EMBL/GenBank/DDBJ databases">
        <title>Genomic Encyclopedia of Type Strains, Phase IV (KMG-IV): sequencing the most valuable type-strain genomes for metagenomic binning, comparative biology and taxonomic classification.</title>
        <authorList>
            <person name="Goeker M."/>
        </authorList>
    </citation>
    <scope>NUCLEOTIDE SEQUENCE [LARGE SCALE GENOMIC DNA]</scope>
    <source>
        <strain evidence="5 6">DSM 16974</strain>
    </source>
</reference>
<dbReference type="PANTHER" id="PTHR35038:SF6">
    <property type="entry name" value="SURFACE LOCALIZED DECAHEME CYTOCHROME C LIPOPROTEIN"/>
    <property type="match status" value="1"/>
</dbReference>
<dbReference type="SUPFAM" id="SSF48695">
    <property type="entry name" value="Multiheme cytochromes"/>
    <property type="match status" value="1"/>
</dbReference>
<evidence type="ECO:0000313" key="5">
    <source>
        <dbReference type="EMBL" id="ROQ20731.1"/>
    </source>
</evidence>
<feature type="domain" description="Cytochrome c-type protein NrfB-like" evidence="4">
    <location>
        <begin position="74"/>
        <end position="157"/>
    </location>
</feature>
<evidence type="ECO:0000256" key="1">
    <source>
        <dbReference type="ARBA" id="ARBA00022729"/>
    </source>
</evidence>
<dbReference type="RefSeq" id="WP_123637833.1">
    <property type="nucleotide sequence ID" value="NZ_RJUK01000001.1"/>
</dbReference>
<dbReference type="Pfam" id="PF09699">
    <property type="entry name" value="Paired_CXXCH_1"/>
    <property type="match status" value="2"/>
</dbReference>
<protein>
    <submittedName>
        <fullName evidence="5">DmsE family decaheme c-type cytochrome</fullName>
    </submittedName>
</protein>
<evidence type="ECO:0000256" key="2">
    <source>
        <dbReference type="SAM" id="SignalP"/>
    </source>
</evidence>
<evidence type="ECO:0000259" key="3">
    <source>
        <dbReference type="Pfam" id="PF09699"/>
    </source>
</evidence>
<dbReference type="InterPro" id="IPR010177">
    <property type="entry name" value="Paired_CXXCH_1"/>
</dbReference>
<gene>
    <name evidence="5" type="ORF">EDC38_1344</name>
</gene>
<keyword evidence="1 2" id="KW-0732">Signal</keyword>
<feature type="signal peptide" evidence="2">
    <location>
        <begin position="1"/>
        <end position="23"/>
    </location>
</feature>
<dbReference type="AlphaFoldDB" id="A0A3N1NZA8"/>
<keyword evidence="6" id="KW-1185">Reference proteome</keyword>
<sequence>MVYAKATTALVVLVALLTGGALAQTDVHEALPAFSDQGADTCLRCHSGDTVEGIFSTPHAVASDPGTPFAQQQCESCHGPGGDHAGRLRPGQERPAPLAFAHQGSVNREQEVAICLSCHQSQERNHWQGSVHERQGLTCTSCHSVHTPHDPVMNRQEQASVCFDCHTRERAQSLQASAHPMRQGQMACTECHQPHGTLNDAMLVRGTLNETCLECHAEKRGPFLWEHAPAAEDCASCHVPHGSNHASLLRRRAPLLCQECHSRAGHPSIAQTGERLPEGRPSAALLGGSCTNCHSQVHGSNHPSGRNLSR</sequence>
<dbReference type="InterPro" id="IPR053875">
    <property type="entry name" value="Cytochrom_c_NrfB-like_dom"/>
</dbReference>
<dbReference type="PANTHER" id="PTHR35038">
    <property type="entry name" value="DISSIMILATORY SULFITE REDUCTASE SIRA"/>
    <property type="match status" value="1"/>
</dbReference>
<dbReference type="EMBL" id="RJUK01000001">
    <property type="protein sequence ID" value="ROQ20731.1"/>
    <property type="molecule type" value="Genomic_DNA"/>
</dbReference>
<comment type="caution">
    <text evidence="5">The sequence shown here is derived from an EMBL/GenBank/DDBJ whole genome shotgun (WGS) entry which is preliminary data.</text>
</comment>
<dbReference type="NCBIfam" id="TIGR03508">
    <property type="entry name" value="decahem_SO"/>
    <property type="match status" value="1"/>
</dbReference>